<dbReference type="OrthoDB" id="75078at2759"/>
<comment type="similarity">
    <text evidence="1">Belongs to the histidine acid phosphatase family.</text>
</comment>
<dbReference type="GO" id="GO:0050308">
    <property type="term" value="F:sugar-phosphatase activity"/>
    <property type="evidence" value="ECO:0007669"/>
    <property type="project" value="TreeGrafter"/>
</dbReference>
<keyword evidence="2" id="KW-0378">Hydrolase</keyword>
<dbReference type="Proteomes" id="UP000249218">
    <property type="component" value="Unassembled WGS sequence"/>
</dbReference>
<keyword evidence="6" id="KW-0732">Signal</keyword>
<evidence type="ECO:0000256" key="4">
    <source>
        <dbReference type="ARBA" id="ARBA00040357"/>
    </source>
</evidence>
<evidence type="ECO:0000256" key="6">
    <source>
        <dbReference type="SAM" id="SignalP"/>
    </source>
</evidence>
<keyword evidence="8" id="KW-1185">Reference proteome</keyword>
<evidence type="ECO:0000313" key="8">
    <source>
        <dbReference type="Proteomes" id="UP000249218"/>
    </source>
</evidence>
<dbReference type="InterPro" id="IPR029033">
    <property type="entry name" value="His_PPase_superfam"/>
</dbReference>
<organism evidence="7 8">
    <name type="scientific">Helicoverpa armigera</name>
    <name type="common">Cotton bollworm</name>
    <name type="synonym">Heliothis armigera</name>
    <dbReference type="NCBI Taxonomy" id="29058"/>
    <lineage>
        <taxon>Eukaryota</taxon>
        <taxon>Metazoa</taxon>
        <taxon>Ecdysozoa</taxon>
        <taxon>Arthropoda</taxon>
        <taxon>Hexapoda</taxon>
        <taxon>Insecta</taxon>
        <taxon>Pterygota</taxon>
        <taxon>Neoptera</taxon>
        <taxon>Endopterygota</taxon>
        <taxon>Lepidoptera</taxon>
        <taxon>Glossata</taxon>
        <taxon>Ditrysia</taxon>
        <taxon>Noctuoidea</taxon>
        <taxon>Noctuidae</taxon>
        <taxon>Heliothinae</taxon>
        <taxon>Helicoverpa</taxon>
    </lineage>
</organism>
<gene>
    <name evidence="7" type="primary">HaOG204473</name>
    <name evidence="7" type="ORF">B5X24_HaOG204473</name>
</gene>
<dbReference type="AlphaFoldDB" id="A0A2W1BNH9"/>
<dbReference type="InterPro" id="IPR000560">
    <property type="entry name" value="His_Pase_clade-2"/>
</dbReference>
<dbReference type="InterPro" id="IPR050645">
    <property type="entry name" value="Histidine_acid_phosphatase"/>
</dbReference>
<evidence type="ECO:0000256" key="1">
    <source>
        <dbReference type="ARBA" id="ARBA00005375"/>
    </source>
</evidence>
<comment type="catalytic activity">
    <reaction evidence="3">
        <text>3-O-[beta-D-GlcA-(1-&gt;3)-beta-D-Gal-(1-&gt;3)-beta-D-Gal-(1-&gt;4)-beta-D-2-O-P-Xyl]-L-seryl-[protein] + H2O = 3-O-(beta-D-GlcA-(1-&gt;3)-beta-D-Gal-(1-&gt;3)-beta-D-Gal-(1-&gt;4)-beta-D-Xyl)-L-seryl-[protein] + phosphate</text>
        <dbReference type="Rhea" id="RHEA:56512"/>
        <dbReference type="Rhea" id="RHEA-COMP:12573"/>
        <dbReference type="Rhea" id="RHEA-COMP:14559"/>
        <dbReference type="ChEBI" id="CHEBI:15377"/>
        <dbReference type="ChEBI" id="CHEBI:43474"/>
        <dbReference type="ChEBI" id="CHEBI:132093"/>
        <dbReference type="ChEBI" id="CHEBI:140495"/>
    </reaction>
</comment>
<proteinExistence type="inferred from homology"/>
<dbReference type="CDD" id="cd07061">
    <property type="entry name" value="HP_HAP_like"/>
    <property type="match status" value="1"/>
</dbReference>
<sequence length="396" mass="45961">MVPKLQFIVLLFVLCEGLDVTKLKLKQVLIFGRHNVRYPLGEFLPRFTAKSWPVWRGQRGDLTPKGAHLEGYIGEYFRQWFNQEQFLPEGCPGEDTVYAFTNSINRTKATARAFLDSMFKGCNVPVYHRNISGSDPMFTPIIRNTTEEFREKVLEEVNRKLQERIHKLIPAFREMNKILEIESSDICKKDGICDLSTANNTISYIVGKEMWVEGPLFITNSVLDSFTMSYYDGLPLQNIAWGQVTTPEKWQLLTEITRQDHYIRYTTVAKDIGGPLMKYLSDTFKNFDKIAKLVLMIGHDYNMNSIANNLGFEEVLLPNQFEKYPIGGSFVFQRWTDGTKDYLKVEHVYPSWSQLRLGTKLSLEYPPEIFLIRLNWCNTDENGFCPWTDFINKLDS</sequence>
<dbReference type="Pfam" id="PF00328">
    <property type="entry name" value="His_Phos_2"/>
    <property type="match status" value="1"/>
</dbReference>
<dbReference type="PANTHER" id="PTHR11567">
    <property type="entry name" value="ACID PHOSPHATASE-RELATED"/>
    <property type="match status" value="1"/>
</dbReference>
<dbReference type="SUPFAM" id="SSF53254">
    <property type="entry name" value="Phosphoglycerate mutase-like"/>
    <property type="match status" value="1"/>
</dbReference>
<evidence type="ECO:0000256" key="5">
    <source>
        <dbReference type="ARBA" id="ARBA00041499"/>
    </source>
</evidence>
<dbReference type="EMBL" id="KZ149954">
    <property type="protein sequence ID" value="PZC76508.1"/>
    <property type="molecule type" value="Genomic_DNA"/>
</dbReference>
<accession>A0A2W1BNH9</accession>
<dbReference type="Gene3D" id="3.40.50.1240">
    <property type="entry name" value="Phosphoglycerate mutase-like"/>
    <property type="match status" value="2"/>
</dbReference>
<name>A0A2W1BNH9_HELAM</name>
<protein>
    <recommendedName>
        <fullName evidence="4">2-phosphoxylose phosphatase 1</fullName>
    </recommendedName>
    <alternativeName>
        <fullName evidence="5">Acid phosphatase-like protein 2</fullName>
    </alternativeName>
</protein>
<evidence type="ECO:0000256" key="3">
    <source>
        <dbReference type="ARBA" id="ARBA00036311"/>
    </source>
</evidence>
<feature type="chain" id="PRO_5016039155" description="2-phosphoxylose phosphatase 1" evidence="6">
    <location>
        <begin position="18"/>
        <end position="396"/>
    </location>
</feature>
<evidence type="ECO:0000313" key="7">
    <source>
        <dbReference type="EMBL" id="PZC76508.1"/>
    </source>
</evidence>
<evidence type="ECO:0000256" key="2">
    <source>
        <dbReference type="ARBA" id="ARBA00022801"/>
    </source>
</evidence>
<reference evidence="7 8" key="1">
    <citation type="journal article" date="2017" name="BMC Biol.">
        <title>Genomic innovations, transcriptional plasticity and gene loss underlying the evolution and divergence of two highly polyphagous and invasive Helicoverpa pest species.</title>
        <authorList>
            <person name="Pearce S.L."/>
            <person name="Clarke D.F."/>
            <person name="East P.D."/>
            <person name="Elfekih S."/>
            <person name="Gordon K.H."/>
            <person name="Jermiin L.S."/>
            <person name="McGaughran A."/>
            <person name="Oakeshott J.G."/>
            <person name="Papanikolaou A."/>
            <person name="Perera O.P."/>
            <person name="Rane R.V."/>
            <person name="Richards S."/>
            <person name="Tay W.T."/>
            <person name="Walsh T.K."/>
            <person name="Anderson A."/>
            <person name="Anderson C.J."/>
            <person name="Asgari S."/>
            <person name="Board P.G."/>
            <person name="Bretschneider A."/>
            <person name="Campbell P.M."/>
            <person name="Chertemps T."/>
            <person name="Christeller J.T."/>
            <person name="Coppin C.W."/>
            <person name="Downes S.J."/>
            <person name="Duan G."/>
            <person name="Farnsworth C.A."/>
            <person name="Good R.T."/>
            <person name="Han L.B."/>
            <person name="Han Y.C."/>
            <person name="Hatje K."/>
            <person name="Horne I."/>
            <person name="Huang Y.P."/>
            <person name="Hughes D.S."/>
            <person name="Jacquin-Joly E."/>
            <person name="James W."/>
            <person name="Jhangiani S."/>
            <person name="Kollmar M."/>
            <person name="Kuwar S.S."/>
            <person name="Li S."/>
            <person name="Liu N.Y."/>
            <person name="Maibeche M.T."/>
            <person name="Miller J.R."/>
            <person name="Montagne N."/>
            <person name="Perry T."/>
            <person name="Qu J."/>
            <person name="Song S.V."/>
            <person name="Sutton G.G."/>
            <person name="Vogel H."/>
            <person name="Walenz B.P."/>
            <person name="Xu W."/>
            <person name="Zhang H.J."/>
            <person name="Zou Z."/>
            <person name="Batterham P."/>
            <person name="Edwards O.R."/>
            <person name="Feyereisen R."/>
            <person name="Gibbs R.A."/>
            <person name="Heckel D.G."/>
            <person name="McGrath A."/>
            <person name="Robin C."/>
            <person name="Scherer S.E."/>
            <person name="Worley K.C."/>
            <person name="Wu Y.D."/>
        </authorList>
    </citation>
    <scope>NUCLEOTIDE SEQUENCE [LARGE SCALE GENOMIC DNA]</scope>
    <source>
        <strain evidence="7">Harm_GR_Male_#8</strain>
        <tissue evidence="7">Whole organism</tissue>
    </source>
</reference>
<feature type="signal peptide" evidence="6">
    <location>
        <begin position="1"/>
        <end position="17"/>
    </location>
</feature>
<dbReference type="PANTHER" id="PTHR11567:SF110">
    <property type="entry name" value="2-PHOSPHOXYLOSE PHOSPHATASE 1"/>
    <property type="match status" value="1"/>
</dbReference>